<protein>
    <submittedName>
        <fullName evidence="2">Vanadium-dependent haloperoxidase</fullName>
    </submittedName>
</protein>
<dbReference type="PANTHER" id="PTHR34599:SF1">
    <property type="entry name" value="PHOSPHATIDIC ACID PHOSPHATASE TYPE 2_HALOPEROXIDASE DOMAIN-CONTAINING PROTEIN"/>
    <property type="match status" value="1"/>
</dbReference>
<dbReference type="InterPro" id="IPR036938">
    <property type="entry name" value="PAP2/HPO_sf"/>
</dbReference>
<keyword evidence="2" id="KW-0560">Oxidoreductase</keyword>
<dbReference type="RefSeq" id="WP_144088395.1">
    <property type="nucleotide sequence ID" value="NZ_VMHE01000007.1"/>
</dbReference>
<dbReference type="GO" id="GO:0004601">
    <property type="term" value="F:peroxidase activity"/>
    <property type="evidence" value="ECO:0007669"/>
    <property type="project" value="UniProtKB-KW"/>
</dbReference>
<organism evidence="2 3">
    <name type="scientific">Allobacillus salarius</name>
    <dbReference type="NCBI Taxonomy" id="1955272"/>
    <lineage>
        <taxon>Bacteria</taxon>
        <taxon>Bacillati</taxon>
        <taxon>Bacillota</taxon>
        <taxon>Bacilli</taxon>
        <taxon>Bacillales</taxon>
        <taxon>Bacillaceae</taxon>
        <taxon>Allobacillus</taxon>
    </lineage>
</organism>
<sequence length="331" mass="37997">MSKSRTTNYSRWDELPYAGESRPVENPEAPFAGSWTTYFIRLEDEKWVSTFTGETIPFQVRHPSTINWYRELPIVQRTLRNLTREQKAIATYWGTGVATKQWTPIADQLIDAYGVEAPRGARILAALHAGLNDAFVVTWFYKFKWLVARPNQLDDELATFLCTPRHPTYPSGHAAVAGAAAVILSYYFPAERRQLQQLAEEAAQSRLYAGVHFPIDNEQGLRLGSQVGELVTRQLQRNRDTENQSIDTPYRNSLNVKLTPPPYEQVIPFQFDDSCDSLVAKKSNPKRNNTYQIPIRMVQSYFINLRKKLSLMSSKKIRTDSFISRIVVRIF</sequence>
<name>A0A556PN53_9BACI</name>
<dbReference type="SMART" id="SM00014">
    <property type="entry name" value="acidPPc"/>
    <property type="match status" value="1"/>
</dbReference>
<dbReference type="OrthoDB" id="7793240at2"/>
<proteinExistence type="predicted"/>
<accession>A0A556PN53</accession>
<dbReference type="InterPro" id="IPR000326">
    <property type="entry name" value="PAP2/HPO"/>
</dbReference>
<evidence type="ECO:0000313" key="3">
    <source>
        <dbReference type="Proteomes" id="UP000316425"/>
    </source>
</evidence>
<dbReference type="Gene3D" id="1.10.606.20">
    <property type="match status" value="1"/>
</dbReference>
<dbReference type="Proteomes" id="UP000316425">
    <property type="component" value="Unassembled WGS sequence"/>
</dbReference>
<dbReference type="EMBL" id="VMHE01000007">
    <property type="protein sequence ID" value="TSJ65830.1"/>
    <property type="molecule type" value="Genomic_DNA"/>
</dbReference>
<gene>
    <name evidence="2" type="ORF">FPQ13_05845</name>
</gene>
<dbReference type="PANTHER" id="PTHR34599">
    <property type="entry name" value="PEROXIDASE-RELATED"/>
    <property type="match status" value="1"/>
</dbReference>
<dbReference type="Pfam" id="PF01569">
    <property type="entry name" value="PAP2"/>
    <property type="match status" value="1"/>
</dbReference>
<dbReference type="AlphaFoldDB" id="A0A556PN53"/>
<keyword evidence="3" id="KW-1185">Reference proteome</keyword>
<comment type="caution">
    <text evidence="2">The sequence shown here is derived from an EMBL/GenBank/DDBJ whole genome shotgun (WGS) entry which is preliminary data.</text>
</comment>
<reference evidence="2 3" key="1">
    <citation type="submission" date="2019-07" db="EMBL/GenBank/DDBJ databases">
        <title>Allobacillus sp. nov. SKP isolated from shrimp paste of Euphausiacea.</title>
        <authorList>
            <person name="Kanchanasin P."/>
            <person name="Tanasupawat S."/>
            <person name="Shi W."/>
            <person name="Wu L."/>
            <person name="Ma J."/>
        </authorList>
    </citation>
    <scope>NUCLEOTIDE SEQUENCE [LARGE SCALE GENOMIC DNA]</scope>
    <source>
        <strain evidence="2 3">SKP4-8</strain>
    </source>
</reference>
<dbReference type="InterPro" id="IPR052559">
    <property type="entry name" value="V-haloperoxidase"/>
</dbReference>
<keyword evidence="2" id="KW-0575">Peroxidase</keyword>
<dbReference type="SUPFAM" id="SSF48317">
    <property type="entry name" value="Acid phosphatase/Vanadium-dependent haloperoxidase"/>
    <property type="match status" value="1"/>
</dbReference>
<evidence type="ECO:0000313" key="2">
    <source>
        <dbReference type="EMBL" id="TSJ65830.1"/>
    </source>
</evidence>
<dbReference type="CDD" id="cd03398">
    <property type="entry name" value="PAP2_haloperoxidase"/>
    <property type="match status" value="1"/>
</dbReference>
<evidence type="ECO:0000259" key="1">
    <source>
        <dbReference type="SMART" id="SM00014"/>
    </source>
</evidence>
<feature type="domain" description="Phosphatidic acid phosphatase type 2/haloperoxidase" evidence="1">
    <location>
        <begin position="122"/>
        <end position="232"/>
    </location>
</feature>